<dbReference type="Gene3D" id="3.90.660.10">
    <property type="match status" value="1"/>
</dbReference>
<protein>
    <recommendedName>
        <fullName evidence="1">Amine oxidase domain-containing protein</fullName>
    </recommendedName>
</protein>
<dbReference type="GO" id="GO:0046592">
    <property type="term" value="F:polyamine oxidase activity"/>
    <property type="evidence" value="ECO:0007669"/>
    <property type="project" value="TreeGrafter"/>
</dbReference>
<dbReference type="PANTHER" id="PTHR10742">
    <property type="entry name" value="FLAVIN MONOAMINE OXIDASE"/>
    <property type="match status" value="1"/>
</dbReference>
<dbReference type="Pfam" id="PF01593">
    <property type="entry name" value="Amino_oxidase"/>
    <property type="match status" value="1"/>
</dbReference>
<dbReference type="SUPFAM" id="SSF54373">
    <property type="entry name" value="FAD-linked reductases, C-terminal domain"/>
    <property type="match status" value="1"/>
</dbReference>
<dbReference type="SUPFAM" id="SSF51905">
    <property type="entry name" value="FAD/NAD(P)-binding domain"/>
    <property type="match status" value="1"/>
</dbReference>
<keyword evidence="3" id="KW-1185">Reference proteome</keyword>
<comment type="caution">
    <text evidence="2">The sequence shown here is derived from an EMBL/GenBank/DDBJ whole genome shotgun (WGS) entry which is preliminary data.</text>
</comment>
<organism evidence="2 3">
    <name type="scientific">Laodelphax striatellus</name>
    <name type="common">Small brown planthopper</name>
    <name type="synonym">Delphax striatella</name>
    <dbReference type="NCBI Taxonomy" id="195883"/>
    <lineage>
        <taxon>Eukaryota</taxon>
        <taxon>Metazoa</taxon>
        <taxon>Ecdysozoa</taxon>
        <taxon>Arthropoda</taxon>
        <taxon>Hexapoda</taxon>
        <taxon>Insecta</taxon>
        <taxon>Pterygota</taxon>
        <taxon>Neoptera</taxon>
        <taxon>Paraneoptera</taxon>
        <taxon>Hemiptera</taxon>
        <taxon>Auchenorrhyncha</taxon>
        <taxon>Fulgoroidea</taxon>
        <taxon>Delphacidae</taxon>
        <taxon>Criomorphinae</taxon>
        <taxon>Laodelphax</taxon>
    </lineage>
</organism>
<dbReference type="InterPro" id="IPR036188">
    <property type="entry name" value="FAD/NAD-bd_sf"/>
</dbReference>
<reference evidence="2 3" key="1">
    <citation type="journal article" date="2017" name="Gigascience">
        <title>Genome sequence of the small brown planthopper, Laodelphax striatellus.</title>
        <authorList>
            <person name="Zhu J."/>
            <person name="Jiang F."/>
            <person name="Wang X."/>
            <person name="Yang P."/>
            <person name="Bao Y."/>
            <person name="Zhao W."/>
            <person name="Wang W."/>
            <person name="Lu H."/>
            <person name="Wang Q."/>
            <person name="Cui N."/>
            <person name="Li J."/>
            <person name="Chen X."/>
            <person name="Luo L."/>
            <person name="Yu J."/>
            <person name="Kang L."/>
            <person name="Cui F."/>
        </authorList>
    </citation>
    <scope>NUCLEOTIDE SEQUENCE [LARGE SCALE GENOMIC DNA]</scope>
    <source>
        <strain evidence="2">Lst14</strain>
    </source>
</reference>
<evidence type="ECO:0000313" key="2">
    <source>
        <dbReference type="EMBL" id="RZF48361.1"/>
    </source>
</evidence>
<sequence length="437" mass="48869">MDCRRPGGRIHSDWFGDAVIEYGSDCLKPASDEINQFFQSAIQDGLIESPITYTSLFRAGDCRSISNPIGLAAYELFKKIYCEVYYTGGNILQHFSFRVDQELEVFPDHLKEDVARIMIGLLAVMHRRHGDNLPLIQRSKDGTHLQIPNGRVRLSLGMNGILSPALKAIPKEKIVYNKPVQNIRWGAVECENTPRVQIKCCDGSVFAADYVLVTVSLGVLKHTASTLFCPALPSSTMDAINKIGYQHRDHIYAKFRHPHWMWYRPIDTIPEWNVELEKTFGECSWLRSITKIAPVYGSETLLQVVVDGPFAQLAEKNAPLDMASDLKKYLTIAHGIKNLPPITDVRRSEWSNNIHFNGAYPFLPTGVSADYHLHLACSLPGCNAPVTPMIFFAGDATCPKPLNLLQGAKISGLREAVQIHELIKTRSTSEVEVGYCN</sequence>
<accession>A0A482XU25</accession>
<name>A0A482XU25_LAOST</name>
<dbReference type="Proteomes" id="UP000291343">
    <property type="component" value="Unassembled WGS sequence"/>
</dbReference>
<gene>
    <name evidence="2" type="ORF">LSTR_LSTR007528</name>
</gene>
<proteinExistence type="predicted"/>
<feature type="domain" description="Amine oxidase" evidence="1">
    <location>
        <begin position="5"/>
        <end position="419"/>
    </location>
</feature>
<dbReference type="OrthoDB" id="2219495at2759"/>
<dbReference type="AlphaFoldDB" id="A0A482XU25"/>
<dbReference type="EMBL" id="QKKF02002514">
    <property type="protein sequence ID" value="RZF48361.1"/>
    <property type="molecule type" value="Genomic_DNA"/>
</dbReference>
<evidence type="ECO:0000313" key="3">
    <source>
        <dbReference type="Proteomes" id="UP000291343"/>
    </source>
</evidence>
<dbReference type="SMR" id="A0A482XU25"/>
<evidence type="ECO:0000259" key="1">
    <source>
        <dbReference type="Pfam" id="PF01593"/>
    </source>
</evidence>
<dbReference type="InterPro" id="IPR002937">
    <property type="entry name" value="Amino_oxidase"/>
</dbReference>
<dbReference type="InParanoid" id="A0A482XU25"/>
<dbReference type="InterPro" id="IPR050281">
    <property type="entry name" value="Flavin_monoamine_oxidase"/>
</dbReference>
<dbReference type="Gene3D" id="3.50.50.60">
    <property type="entry name" value="FAD/NAD(P)-binding domain"/>
    <property type="match status" value="1"/>
</dbReference>
<dbReference type="PANTHER" id="PTHR10742:SF416">
    <property type="entry name" value="SPERMINE OXIDASE"/>
    <property type="match status" value="1"/>
</dbReference>
<dbReference type="STRING" id="195883.A0A482XU25"/>